<evidence type="ECO:0000256" key="1">
    <source>
        <dbReference type="ARBA" id="ARBA00022741"/>
    </source>
</evidence>
<dbReference type="SUPFAM" id="SSF53098">
    <property type="entry name" value="Ribonuclease H-like"/>
    <property type="match status" value="1"/>
</dbReference>
<dbReference type="Gene3D" id="3.40.50.300">
    <property type="entry name" value="P-loop containing nucleotide triphosphate hydrolases"/>
    <property type="match status" value="1"/>
</dbReference>
<dbReference type="PANTHER" id="PTHR20953">
    <property type="entry name" value="KINASE-RELATED"/>
    <property type="match status" value="1"/>
</dbReference>
<evidence type="ECO:0000313" key="5">
    <source>
        <dbReference type="Proteomes" id="UP001162060"/>
    </source>
</evidence>
<accession>A0AAV1UZK8</accession>
<evidence type="ECO:0000313" key="4">
    <source>
        <dbReference type="EMBL" id="CAK7939751.1"/>
    </source>
</evidence>
<dbReference type="GO" id="GO:0003676">
    <property type="term" value="F:nucleic acid binding"/>
    <property type="evidence" value="ECO:0007669"/>
    <property type="project" value="InterPro"/>
</dbReference>
<organism evidence="4 5">
    <name type="scientific">Peronospora matthiolae</name>
    <dbReference type="NCBI Taxonomy" id="2874970"/>
    <lineage>
        <taxon>Eukaryota</taxon>
        <taxon>Sar</taxon>
        <taxon>Stramenopiles</taxon>
        <taxon>Oomycota</taxon>
        <taxon>Peronosporomycetes</taxon>
        <taxon>Peronosporales</taxon>
        <taxon>Peronosporaceae</taxon>
        <taxon>Peronospora</taxon>
    </lineage>
</organism>
<dbReference type="AlphaFoldDB" id="A0AAV1UZK8"/>
<name>A0AAV1UZK8_9STRA</name>
<keyword evidence="1" id="KW-0547">Nucleotide-binding</keyword>
<feature type="domain" description="AAA+ ATPase" evidence="3">
    <location>
        <begin position="390"/>
        <end position="512"/>
    </location>
</feature>
<evidence type="ECO:0000256" key="2">
    <source>
        <dbReference type="ARBA" id="ARBA00022840"/>
    </source>
</evidence>
<dbReference type="InterPro" id="IPR003593">
    <property type="entry name" value="AAA+_ATPase"/>
</dbReference>
<dbReference type="Gene3D" id="3.30.420.10">
    <property type="entry name" value="Ribonuclease H-like superfamily/Ribonuclease H"/>
    <property type="match status" value="1"/>
</dbReference>
<dbReference type="SUPFAM" id="SSF52540">
    <property type="entry name" value="P-loop containing nucleoside triphosphate hydrolases"/>
    <property type="match status" value="1"/>
</dbReference>
<gene>
    <name evidence="4" type="ORF">PM001_LOCUS24901</name>
</gene>
<protein>
    <recommendedName>
        <fullName evidence="3">AAA+ ATPase domain-containing protein</fullName>
    </recommendedName>
</protein>
<evidence type="ECO:0000259" key="3">
    <source>
        <dbReference type="SMART" id="SM00382"/>
    </source>
</evidence>
<dbReference type="Pfam" id="PF19568">
    <property type="entry name" value="Spore_III_AA"/>
    <property type="match status" value="1"/>
</dbReference>
<dbReference type="EMBL" id="CAKLBY020000249">
    <property type="protein sequence ID" value="CAK7939751.1"/>
    <property type="molecule type" value="Genomic_DNA"/>
</dbReference>
<dbReference type="InterPro" id="IPR012337">
    <property type="entry name" value="RNaseH-like_sf"/>
</dbReference>
<reference evidence="4" key="1">
    <citation type="submission" date="2024-01" db="EMBL/GenBank/DDBJ databases">
        <authorList>
            <person name="Webb A."/>
        </authorList>
    </citation>
    <scope>NUCLEOTIDE SEQUENCE</scope>
    <source>
        <strain evidence="4">Pm1</strain>
    </source>
</reference>
<keyword evidence="2" id="KW-0067">ATP-binding</keyword>
<dbReference type="GO" id="GO:0005524">
    <property type="term" value="F:ATP binding"/>
    <property type="evidence" value="ECO:0007669"/>
    <property type="project" value="UniProtKB-KW"/>
</dbReference>
<dbReference type="InterPro" id="IPR045735">
    <property type="entry name" value="Spore_III_AA_AAA+_ATPase"/>
</dbReference>
<comment type="caution">
    <text evidence="4">The sequence shown here is derived from an EMBL/GenBank/DDBJ whole genome shotgun (WGS) entry which is preliminary data.</text>
</comment>
<dbReference type="PANTHER" id="PTHR20953:SF3">
    <property type="entry name" value="P-LOOP CONTAINING NUCLEOSIDE TRIPHOSPHATE HYDROLASES SUPERFAMILY PROTEIN"/>
    <property type="match status" value="1"/>
</dbReference>
<dbReference type="Proteomes" id="UP001162060">
    <property type="component" value="Unassembled WGS sequence"/>
</dbReference>
<proteinExistence type="predicted"/>
<dbReference type="InterPro" id="IPR027417">
    <property type="entry name" value="P-loop_NTPase"/>
</dbReference>
<dbReference type="InterPro" id="IPR036397">
    <property type="entry name" value="RNaseH_sf"/>
</dbReference>
<dbReference type="SMART" id="SM00382">
    <property type="entry name" value="AAA"/>
    <property type="match status" value="1"/>
</dbReference>
<sequence length="601" mass="65647">MKVLRSETGLQSYLDRNNNSLAPPGATSVGVYFQFAHADDDSEDEPGRVVAIGISTCDPDEEALVLWLRSLSSKRVSRGLKALLGDSTVTKVMYNVHRTAYWLDSFGLHSPQLHNCIDLQLLFRSPGKAAVSKASILDIINRCFQNSATQLAQTTCSFKASMSSLSPAKWTGRGIPMTQLQPVVRTAELYASCYEGSRAELFINANCAAMTSLRWKFAATNKGCPAIWFDPELDNQPRSLECLVSPHGGIVTAVQVPNLELECDLNSLLSLLPVSYRTAILALDNYRDLVDICIDTGRVPIAYTGRKQRVQLCSDGTVVPKTLIDEILLNLGGEERIGSDNRAGIDGQLHRISVLRSKRNEVYGFTMRVGRALRNAACVLTDLLLSQRHATKSVLVLGYPGCGKTTLIRDMARCVAESMENVCIIDTSNEIGGDGLVPHACVGWARRMMVRSLEAQASVMIECVQNHTVETLVVDEIGRKAEVLAASTVRQRGPRIIASAHGDFRALVQNADLKGLVGGSQQVTLGDALAKVSSNKNKVQTQRAGKPIFDVIVELDPSVRGRCRIIWDVAAAVDTVLEGARDYVVETRQWDMTTRGVQMLS</sequence>